<evidence type="ECO:0000256" key="3">
    <source>
        <dbReference type="ARBA" id="ARBA00022692"/>
    </source>
</evidence>
<feature type="transmembrane region" description="Helical" evidence="6">
    <location>
        <begin position="437"/>
        <end position="454"/>
    </location>
</feature>
<dbReference type="PANTHER" id="PTHR42948:SF1">
    <property type="entry name" value="TRANSPORTER"/>
    <property type="match status" value="1"/>
</dbReference>
<feature type="transmembrane region" description="Helical" evidence="6">
    <location>
        <begin position="91"/>
        <end position="111"/>
    </location>
</feature>
<dbReference type="OrthoDB" id="9762833at2"/>
<accession>A0A3M0CMY9</accession>
<reference evidence="7 8" key="1">
    <citation type="submission" date="2018-10" db="EMBL/GenBank/DDBJ databases">
        <title>Genomic Encyclopedia of Archaeal and Bacterial Type Strains, Phase II (KMG-II): from individual species to whole genera.</title>
        <authorList>
            <person name="Goeker M."/>
        </authorList>
    </citation>
    <scope>NUCLEOTIDE SEQUENCE [LARGE SCALE GENOMIC DNA]</scope>
    <source>
        <strain evidence="7 8">DSM 25217</strain>
    </source>
</reference>
<comment type="caution">
    <text evidence="7">The sequence shown here is derived from an EMBL/GenBank/DDBJ whole genome shotgun (WGS) entry which is preliminary data.</text>
</comment>
<gene>
    <name evidence="7" type="ORF">BXY39_2883</name>
</gene>
<sequence length="455" mass="47811">MSQRPDRFSSRLAFVLVTAGAAVGLGNVWGFPYIAGKNGGAGFVFVYLLALGFVAAPIFMAELLLGRAGRGSPPMALARLQAHLGTGGPRWAIVGWVGIAATVLILSYYSVIAGQALAYALAAVGGAFSGWAPDRVVAYEAAFKADVGRMALWTGLFTGLSVVIIAADIRAGLERTAKVLMPLLFVLLAVLAVYAGTVGDFSAAVDFLFGVRTADWTAHMLFEAVGQAFFTVSVGIGGIMIFGAYMGDEVRLPNATLWIVLMDLAVAILAGLAIFPLVFAAPDIDPAAGPGLVYITLPTLFARLPMGSAVAALFFVLLGVAALTSAIALMAPGVARLQEAGLKRPTGAVLLGLTVFGLSFLTMLSFAGWRTVYPLAGLGFDGMTFFDLIREGVNNFVLPFGGLSFALIVGWAMPALRVRQSLPMAEGWRFRVWYGTLRYLVPVVTGLLFLAALVP</sequence>
<dbReference type="InParanoid" id="A0A3M0CMY9"/>
<dbReference type="NCBIfam" id="NF037979">
    <property type="entry name" value="Na_transp"/>
    <property type="match status" value="1"/>
</dbReference>
<keyword evidence="2" id="KW-0813">Transport</keyword>
<evidence type="ECO:0000256" key="5">
    <source>
        <dbReference type="ARBA" id="ARBA00023136"/>
    </source>
</evidence>
<feature type="transmembrane region" description="Helical" evidence="6">
    <location>
        <begin position="347"/>
        <end position="369"/>
    </location>
</feature>
<evidence type="ECO:0000256" key="6">
    <source>
        <dbReference type="SAM" id="Phobius"/>
    </source>
</evidence>
<comment type="subcellular location">
    <subcellularLocation>
        <location evidence="1">Membrane</location>
        <topology evidence="1">Multi-pass membrane protein</topology>
    </subcellularLocation>
</comment>
<evidence type="ECO:0000256" key="1">
    <source>
        <dbReference type="ARBA" id="ARBA00004141"/>
    </source>
</evidence>
<dbReference type="PRINTS" id="PR00176">
    <property type="entry name" value="NANEUSMPORT"/>
</dbReference>
<feature type="transmembrane region" description="Helical" evidence="6">
    <location>
        <begin position="310"/>
        <end position="335"/>
    </location>
</feature>
<dbReference type="AlphaFoldDB" id="A0A3M0CMY9"/>
<feature type="transmembrane region" description="Helical" evidence="6">
    <location>
        <begin position="257"/>
        <end position="280"/>
    </location>
</feature>
<evidence type="ECO:0000256" key="2">
    <source>
        <dbReference type="ARBA" id="ARBA00022448"/>
    </source>
</evidence>
<feature type="transmembrane region" description="Helical" evidence="6">
    <location>
        <begin position="12"/>
        <end position="35"/>
    </location>
</feature>
<dbReference type="GO" id="GO:0016020">
    <property type="term" value="C:membrane"/>
    <property type="evidence" value="ECO:0007669"/>
    <property type="project" value="UniProtKB-SubCell"/>
</dbReference>
<feature type="transmembrane region" description="Helical" evidence="6">
    <location>
        <begin position="221"/>
        <end position="245"/>
    </location>
</feature>
<dbReference type="RefSeq" id="WP_121939536.1">
    <property type="nucleotide sequence ID" value="NZ_REFR01000013.1"/>
</dbReference>
<protein>
    <submittedName>
        <fullName evidence="7">NSS family neurotransmitter:Na+ symporter</fullName>
    </submittedName>
</protein>
<dbReference type="Proteomes" id="UP000271227">
    <property type="component" value="Unassembled WGS sequence"/>
</dbReference>
<organism evidence="7 8">
    <name type="scientific">Eilatimonas milleporae</name>
    <dbReference type="NCBI Taxonomy" id="911205"/>
    <lineage>
        <taxon>Bacteria</taxon>
        <taxon>Pseudomonadati</taxon>
        <taxon>Pseudomonadota</taxon>
        <taxon>Alphaproteobacteria</taxon>
        <taxon>Kordiimonadales</taxon>
        <taxon>Kordiimonadaceae</taxon>
        <taxon>Eilatimonas</taxon>
    </lineage>
</organism>
<feature type="transmembrane region" description="Helical" evidence="6">
    <location>
        <begin position="396"/>
        <end position="416"/>
    </location>
</feature>
<dbReference type="InterPro" id="IPR000175">
    <property type="entry name" value="Na/ntran_symport"/>
</dbReference>
<name>A0A3M0CMY9_9PROT</name>
<keyword evidence="5 6" id="KW-0472">Membrane</keyword>
<feature type="transmembrane region" description="Helical" evidence="6">
    <location>
        <begin position="150"/>
        <end position="171"/>
    </location>
</feature>
<dbReference type="EMBL" id="REFR01000013">
    <property type="protein sequence ID" value="RMB04613.1"/>
    <property type="molecule type" value="Genomic_DNA"/>
</dbReference>
<evidence type="ECO:0000256" key="4">
    <source>
        <dbReference type="ARBA" id="ARBA00022989"/>
    </source>
</evidence>
<dbReference type="PANTHER" id="PTHR42948">
    <property type="entry name" value="TRANSPORTER"/>
    <property type="match status" value="1"/>
</dbReference>
<dbReference type="InterPro" id="IPR037272">
    <property type="entry name" value="SNS_sf"/>
</dbReference>
<dbReference type="PROSITE" id="PS50267">
    <property type="entry name" value="NA_NEUROTRAN_SYMP_3"/>
    <property type="match status" value="1"/>
</dbReference>
<feature type="transmembrane region" description="Helical" evidence="6">
    <location>
        <begin position="183"/>
        <end position="209"/>
    </location>
</feature>
<keyword evidence="8" id="KW-1185">Reference proteome</keyword>
<dbReference type="InterPro" id="IPR047218">
    <property type="entry name" value="YocR/YhdH-like"/>
</dbReference>
<keyword evidence="3 6" id="KW-0812">Transmembrane</keyword>
<proteinExistence type="predicted"/>
<feature type="transmembrane region" description="Helical" evidence="6">
    <location>
        <begin position="41"/>
        <end position="65"/>
    </location>
</feature>
<keyword evidence="4 6" id="KW-1133">Transmembrane helix</keyword>
<evidence type="ECO:0000313" key="7">
    <source>
        <dbReference type="EMBL" id="RMB04613.1"/>
    </source>
</evidence>
<dbReference type="CDD" id="cd10336">
    <property type="entry name" value="SLC6sbd_Tyt1-Like"/>
    <property type="match status" value="1"/>
</dbReference>
<evidence type="ECO:0000313" key="8">
    <source>
        <dbReference type="Proteomes" id="UP000271227"/>
    </source>
</evidence>
<dbReference type="Pfam" id="PF00209">
    <property type="entry name" value="SNF"/>
    <property type="match status" value="2"/>
</dbReference>
<dbReference type="SUPFAM" id="SSF161070">
    <property type="entry name" value="SNF-like"/>
    <property type="match status" value="1"/>
</dbReference>